<gene>
    <name evidence="8" type="ORF">MTR67_034154</name>
</gene>
<keyword evidence="5" id="KW-0378">Hydrolase</keyword>
<name>A0AAF0U818_SOLVR</name>
<protein>
    <recommendedName>
        <fullName evidence="7">Reverse transcriptase RNase H-like domain-containing protein</fullName>
    </recommendedName>
</protein>
<evidence type="ECO:0000313" key="8">
    <source>
        <dbReference type="EMBL" id="WMV40769.1"/>
    </source>
</evidence>
<dbReference type="InterPro" id="IPR041373">
    <property type="entry name" value="RT_RNaseH"/>
</dbReference>
<keyword evidence="3" id="KW-0540">Nuclease</keyword>
<dbReference type="AlphaFoldDB" id="A0AAF0U818"/>
<evidence type="ECO:0000256" key="6">
    <source>
        <dbReference type="ARBA" id="ARBA00022918"/>
    </source>
</evidence>
<dbReference type="InterPro" id="IPR043502">
    <property type="entry name" value="DNA/RNA_pol_sf"/>
</dbReference>
<dbReference type="EMBL" id="CP133619">
    <property type="protein sequence ID" value="WMV40769.1"/>
    <property type="molecule type" value="Genomic_DNA"/>
</dbReference>
<feature type="domain" description="Reverse transcriptase RNase H-like" evidence="7">
    <location>
        <begin position="61"/>
        <end position="121"/>
    </location>
</feature>
<keyword evidence="9" id="KW-1185">Reference proteome</keyword>
<evidence type="ECO:0000313" key="9">
    <source>
        <dbReference type="Proteomes" id="UP001234989"/>
    </source>
</evidence>
<dbReference type="CDD" id="cd09274">
    <property type="entry name" value="RNase_HI_RT_Ty3"/>
    <property type="match status" value="1"/>
</dbReference>
<dbReference type="Gene3D" id="3.10.20.370">
    <property type="match status" value="1"/>
</dbReference>
<dbReference type="SUPFAM" id="SSF56672">
    <property type="entry name" value="DNA/RNA polymerases"/>
    <property type="match status" value="1"/>
</dbReference>
<organism evidence="8 9">
    <name type="scientific">Solanum verrucosum</name>
    <dbReference type="NCBI Taxonomy" id="315347"/>
    <lineage>
        <taxon>Eukaryota</taxon>
        <taxon>Viridiplantae</taxon>
        <taxon>Streptophyta</taxon>
        <taxon>Embryophyta</taxon>
        <taxon>Tracheophyta</taxon>
        <taxon>Spermatophyta</taxon>
        <taxon>Magnoliopsida</taxon>
        <taxon>eudicotyledons</taxon>
        <taxon>Gunneridae</taxon>
        <taxon>Pentapetalae</taxon>
        <taxon>asterids</taxon>
        <taxon>lamiids</taxon>
        <taxon>Solanales</taxon>
        <taxon>Solanaceae</taxon>
        <taxon>Solanoideae</taxon>
        <taxon>Solaneae</taxon>
        <taxon>Solanum</taxon>
    </lineage>
</organism>
<dbReference type="PANTHER" id="PTHR34072">
    <property type="entry name" value="ENZYMATIC POLYPROTEIN-RELATED"/>
    <property type="match status" value="1"/>
</dbReference>
<keyword evidence="2" id="KW-0548">Nucleotidyltransferase</keyword>
<dbReference type="GO" id="GO:0003964">
    <property type="term" value="F:RNA-directed DNA polymerase activity"/>
    <property type="evidence" value="ECO:0007669"/>
    <property type="project" value="UniProtKB-KW"/>
</dbReference>
<evidence type="ECO:0000256" key="3">
    <source>
        <dbReference type="ARBA" id="ARBA00022722"/>
    </source>
</evidence>
<dbReference type="PANTHER" id="PTHR34072:SF52">
    <property type="entry name" value="RIBONUCLEASE H"/>
    <property type="match status" value="1"/>
</dbReference>
<keyword evidence="4" id="KW-0255">Endonuclease</keyword>
<evidence type="ECO:0000256" key="2">
    <source>
        <dbReference type="ARBA" id="ARBA00022695"/>
    </source>
</evidence>
<evidence type="ECO:0000256" key="1">
    <source>
        <dbReference type="ARBA" id="ARBA00022679"/>
    </source>
</evidence>
<sequence>MLGMLRLRFHPLGIFLWYLNLVKCFLMTYLVPLDRDINFCIDLEPDTRPISIPSYRMAPDKNVIAYASRQLNVHERNYPTHDLELAAAVFALKIWRHYLYGVKCEVFTDHRSLQHVFTQKDLILRQ</sequence>
<evidence type="ECO:0000256" key="5">
    <source>
        <dbReference type="ARBA" id="ARBA00022801"/>
    </source>
</evidence>
<dbReference type="Proteomes" id="UP001234989">
    <property type="component" value="Chromosome 8"/>
</dbReference>
<keyword evidence="6" id="KW-0695">RNA-directed DNA polymerase</keyword>
<evidence type="ECO:0000259" key="7">
    <source>
        <dbReference type="Pfam" id="PF17917"/>
    </source>
</evidence>
<accession>A0AAF0U818</accession>
<evidence type="ECO:0000256" key="4">
    <source>
        <dbReference type="ARBA" id="ARBA00022759"/>
    </source>
</evidence>
<proteinExistence type="predicted"/>
<dbReference type="Pfam" id="PF17917">
    <property type="entry name" value="RT_RNaseH"/>
    <property type="match status" value="1"/>
</dbReference>
<dbReference type="GO" id="GO:0016787">
    <property type="term" value="F:hydrolase activity"/>
    <property type="evidence" value="ECO:0007669"/>
    <property type="project" value="UniProtKB-KW"/>
</dbReference>
<dbReference type="GO" id="GO:0004519">
    <property type="term" value="F:endonuclease activity"/>
    <property type="evidence" value="ECO:0007669"/>
    <property type="project" value="UniProtKB-KW"/>
</dbReference>
<keyword evidence="1" id="KW-0808">Transferase</keyword>
<reference evidence="8" key="1">
    <citation type="submission" date="2023-08" db="EMBL/GenBank/DDBJ databases">
        <title>A de novo genome assembly of Solanum verrucosum Schlechtendal, a Mexican diploid species geographically isolated from the other diploid A-genome species in potato relatives.</title>
        <authorList>
            <person name="Hosaka K."/>
        </authorList>
    </citation>
    <scope>NUCLEOTIDE SEQUENCE</scope>
    <source>
        <tissue evidence="8">Young leaves</tissue>
    </source>
</reference>